<organism evidence="2 3">
    <name type="scientific">Plectus sambesii</name>
    <dbReference type="NCBI Taxonomy" id="2011161"/>
    <lineage>
        <taxon>Eukaryota</taxon>
        <taxon>Metazoa</taxon>
        <taxon>Ecdysozoa</taxon>
        <taxon>Nematoda</taxon>
        <taxon>Chromadorea</taxon>
        <taxon>Plectida</taxon>
        <taxon>Plectina</taxon>
        <taxon>Plectoidea</taxon>
        <taxon>Plectidae</taxon>
        <taxon>Plectus</taxon>
    </lineage>
</organism>
<evidence type="ECO:0000313" key="2">
    <source>
        <dbReference type="Proteomes" id="UP000887566"/>
    </source>
</evidence>
<evidence type="ECO:0000313" key="3">
    <source>
        <dbReference type="WBParaSite" id="PSAMB.scaffold5692size11085.g27167.t1"/>
    </source>
</evidence>
<sequence>MLMEKHHEQQQPLHLTFIDMEKAYDHVPRDLIWWVLWKKQVPEQYVHIIQDMVHQGSALSPYLFITVLDIICQDLLEPAPWTMLCVDDVVLCARNQGDLERKLQKWKDCIHQHGLQINTTKTEYMAAGPDAANHNTIHLDGIPITRVKSFKYLDSVPSEEGNINADVKSRMACSWLKWWECSGVLCNKKMLL</sequence>
<dbReference type="PROSITE" id="PS50878">
    <property type="entry name" value="RT_POL"/>
    <property type="match status" value="1"/>
</dbReference>
<dbReference type="InterPro" id="IPR000477">
    <property type="entry name" value="RT_dom"/>
</dbReference>
<keyword evidence="2" id="KW-1185">Reference proteome</keyword>
<dbReference type="AlphaFoldDB" id="A0A914WZ99"/>
<dbReference type="PANTHER" id="PTHR47027:SF20">
    <property type="entry name" value="REVERSE TRANSCRIPTASE-LIKE PROTEIN WITH RNA-DIRECTED DNA POLYMERASE DOMAIN"/>
    <property type="match status" value="1"/>
</dbReference>
<feature type="domain" description="Reverse transcriptase" evidence="1">
    <location>
        <begin position="1"/>
        <end position="144"/>
    </location>
</feature>
<dbReference type="InterPro" id="IPR043128">
    <property type="entry name" value="Rev_trsase/Diguanyl_cyclase"/>
</dbReference>
<name>A0A914WZ99_9BILA</name>
<dbReference type="WBParaSite" id="PSAMB.scaffold5692size11085.g27167.t1">
    <property type="protein sequence ID" value="PSAMB.scaffold5692size11085.g27167.t1"/>
    <property type="gene ID" value="PSAMB.scaffold5692size11085.g27167"/>
</dbReference>
<dbReference type="PANTHER" id="PTHR47027">
    <property type="entry name" value="REVERSE TRANSCRIPTASE DOMAIN-CONTAINING PROTEIN"/>
    <property type="match status" value="1"/>
</dbReference>
<protein>
    <submittedName>
        <fullName evidence="3">Reverse transcriptase domain-containing protein</fullName>
    </submittedName>
</protein>
<dbReference type="Proteomes" id="UP000887566">
    <property type="component" value="Unplaced"/>
</dbReference>
<evidence type="ECO:0000259" key="1">
    <source>
        <dbReference type="PROSITE" id="PS50878"/>
    </source>
</evidence>
<proteinExistence type="predicted"/>
<dbReference type="Pfam" id="PF00078">
    <property type="entry name" value="RVT_1"/>
    <property type="match status" value="1"/>
</dbReference>
<accession>A0A914WZ99</accession>
<dbReference type="Gene3D" id="3.30.70.270">
    <property type="match status" value="1"/>
</dbReference>
<reference evidence="3" key="1">
    <citation type="submission" date="2022-11" db="UniProtKB">
        <authorList>
            <consortium name="WormBaseParasite"/>
        </authorList>
    </citation>
    <scope>IDENTIFICATION</scope>
</reference>
<dbReference type="InterPro" id="IPR043502">
    <property type="entry name" value="DNA/RNA_pol_sf"/>
</dbReference>
<dbReference type="SUPFAM" id="SSF56672">
    <property type="entry name" value="DNA/RNA polymerases"/>
    <property type="match status" value="1"/>
</dbReference>